<dbReference type="RefSeq" id="WP_316026019.1">
    <property type="nucleotide sequence ID" value="NZ_JAWDIO010000002.1"/>
</dbReference>
<protein>
    <recommendedName>
        <fullName evidence="3">PEP-CTERM protein-sorting domain-containing protein</fullName>
    </recommendedName>
</protein>
<comment type="caution">
    <text evidence="1">The sequence shown here is derived from an EMBL/GenBank/DDBJ whole genome shotgun (WGS) entry which is preliminary data.</text>
</comment>
<accession>A0ABU3SWL6</accession>
<evidence type="ECO:0008006" key="3">
    <source>
        <dbReference type="Google" id="ProtNLM"/>
    </source>
</evidence>
<name>A0ABU3SWL6_9ALTE</name>
<proteinExistence type="predicted"/>
<gene>
    <name evidence="1" type="ORF">RS130_11180</name>
</gene>
<evidence type="ECO:0000313" key="2">
    <source>
        <dbReference type="Proteomes" id="UP001247805"/>
    </source>
</evidence>
<dbReference type="EMBL" id="JAWDIO010000002">
    <property type="protein sequence ID" value="MDU0354418.1"/>
    <property type="molecule type" value="Genomic_DNA"/>
</dbReference>
<keyword evidence="2" id="KW-1185">Reference proteome</keyword>
<evidence type="ECO:0000313" key="1">
    <source>
        <dbReference type="EMBL" id="MDU0354418.1"/>
    </source>
</evidence>
<sequence>MESISLSGTTFALQPELVGLVLQDDSIDDIIFPSGGGFFGVGVSVTNRVIRSDLDSSVIFAPRIVPFLNNTGANFLIDRVVMDGYTDFLLDVNYRTDGLGDRGPTAAGRSADGNELSFDFLFPLAISNLFPNPQEQSYFFSIKSDANAYVNTGSMRIFGRHLDYPDETFELNYSGLAVPAIGGISAIAEPEGVIYLAFIVSLVASSRARRKKLISQFSD</sequence>
<organism evidence="1 2">
    <name type="scientific">Paraglaciecola aquimarina</name>
    <dbReference type="NCBI Taxonomy" id="1235557"/>
    <lineage>
        <taxon>Bacteria</taxon>
        <taxon>Pseudomonadati</taxon>
        <taxon>Pseudomonadota</taxon>
        <taxon>Gammaproteobacteria</taxon>
        <taxon>Alteromonadales</taxon>
        <taxon>Alteromonadaceae</taxon>
        <taxon>Paraglaciecola</taxon>
    </lineage>
</organism>
<dbReference type="Proteomes" id="UP001247805">
    <property type="component" value="Unassembled WGS sequence"/>
</dbReference>
<reference evidence="1 2" key="1">
    <citation type="submission" date="2023-10" db="EMBL/GenBank/DDBJ databases">
        <title>Glaciecola aquimarina strain GGW-M5 nov., isolated from a coastal seawater.</title>
        <authorList>
            <person name="Bayburt H."/>
            <person name="Kim J.M."/>
            <person name="Choi B.J."/>
            <person name="Jeon C.O."/>
        </authorList>
    </citation>
    <scope>NUCLEOTIDE SEQUENCE [LARGE SCALE GENOMIC DNA]</scope>
    <source>
        <strain evidence="1 2">KCTC 32108</strain>
    </source>
</reference>